<evidence type="ECO:0000256" key="1">
    <source>
        <dbReference type="SAM" id="MobiDB-lite"/>
    </source>
</evidence>
<evidence type="ECO:0008006" key="4">
    <source>
        <dbReference type="Google" id="ProtNLM"/>
    </source>
</evidence>
<comment type="caution">
    <text evidence="2">The sequence shown here is derived from an EMBL/GenBank/DDBJ whole genome shotgun (WGS) entry which is preliminary data.</text>
</comment>
<reference evidence="2" key="1">
    <citation type="submission" date="2023-03" db="EMBL/GenBank/DDBJ databases">
        <title>Massive genome expansion in bonnet fungi (Mycena s.s.) driven by repeated elements and novel gene families across ecological guilds.</title>
        <authorList>
            <consortium name="Lawrence Berkeley National Laboratory"/>
            <person name="Harder C.B."/>
            <person name="Miyauchi S."/>
            <person name="Viragh M."/>
            <person name="Kuo A."/>
            <person name="Thoen E."/>
            <person name="Andreopoulos B."/>
            <person name="Lu D."/>
            <person name="Skrede I."/>
            <person name="Drula E."/>
            <person name="Henrissat B."/>
            <person name="Morin E."/>
            <person name="Kohler A."/>
            <person name="Barry K."/>
            <person name="LaButti K."/>
            <person name="Morin E."/>
            <person name="Salamov A."/>
            <person name="Lipzen A."/>
            <person name="Mereny Z."/>
            <person name="Hegedus B."/>
            <person name="Baldrian P."/>
            <person name="Stursova M."/>
            <person name="Weitz H."/>
            <person name="Taylor A."/>
            <person name="Grigoriev I.V."/>
            <person name="Nagy L.G."/>
            <person name="Martin F."/>
            <person name="Kauserud H."/>
        </authorList>
    </citation>
    <scope>NUCLEOTIDE SEQUENCE</scope>
    <source>
        <strain evidence="2">9284</strain>
    </source>
</reference>
<evidence type="ECO:0000313" key="3">
    <source>
        <dbReference type="Proteomes" id="UP001221142"/>
    </source>
</evidence>
<keyword evidence="3" id="KW-1185">Reference proteome</keyword>
<gene>
    <name evidence="2" type="ORF">FB45DRAFT_288606</name>
</gene>
<protein>
    <recommendedName>
        <fullName evidence="4">HIT-type domain-containing protein</fullName>
    </recommendedName>
</protein>
<dbReference type="AlphaFoldDB" id="A0AAD7CB43"/>
<sequence length="218" mass="23649">MYESSNPTSPLYSPAESVLELPRDHAPTLRRCRTSSSLRVSGPSSSKITLVKAEPTLYLTVRHPPGPGAFTPTPSAAAALQFLTPRSGRRQRPPLSTSFSAPPSPERERTALSIPSISRAAPIDDLPRTPTSRALLDFEHPVLQRSLRARDSTPATLASVERLSRLCSNHMSCATCQTTGTNFPTCARCNQAWCSRACRLPNGRRHVCSKSTLSKSAL</sequence>
<dbReference type="Proteomes" id="UP001221142">
    <property type="component" value="Unassembled WGS sequence"/>
</dbReference>
<accession>A0AAD7CB43</accession>
<name>A0AAD7CB43_9AGAR</name>
<feature type="region of interest" description="Disordered" evidence="1">
    <location>
        <begin position="84"/>
        <end position="112"/>
    </location>
</feature>
<organism evidence="2 3">
    <name type="scientific">Roridomyces roridus</name>
    <dbReference type="NCBI Taxonomy" id="1738132"/>
    <lineage>
        <taxon>Eukaryota</taxon>
        <taxon>Fungi</taxon>
        <taxon>Dikarya</taxon>
        <taxon>Basidiomycota</taxon>
        <taxon>Agaricomycotina</taxon>
        <taxon>Agaricomycetes</taxon>
        <taxon>Agaricomycetidae</taxon>
        <taxon>Agaricales</taxon>
        <taxon>Marasmiineae</taxon>
        <taxon>Mycenaceae</taxon>
        <taxon>Roridomyces</taxon>
    </lineage>
</organism>
<proteinExistence type="predicted"/>
<evidence type="ECO:0000313" key="2">
    <source>
        <dbReference type="EMBL" id="KAJ7644113.1"/>
    </source>
</evidence>
<dbReference type="EMBL" id="JARKIF010000003">
    <property type="protein sequence ID" value="KAJ7644113.1"/>
    <property type="molecule type" value="Genomic_DNA"/>
</dbReference>